<dbReference type="InterPro" id="IPR051055">
    <property type="entry name" value="PIF1_helicase"/>
</dbReference>
<evidence type="ECO:0000256" key="1">
    <source>
        <dbReference type="RuleBase" id="RU363044"/>
    </source>
</evidence>
<keyword evidence="1" id="KW-0347">Helicase</keyword>
<proteinExistence type="inferred from homology"/>
<comment type="similarity">
    <text evidence="1">Belongs to the helicase family.</text>
</comment>
<dbReference type="GO" id="GO:0006310">
    <property type="term" value="P:DNA recombination"/>
    <property type="evidence" value="ECO:0007669"/>
    <property type="project" value="UniProtKB-KW"/>
</dbReference>
<keyword evidence="1" id="KW-0227">DNA damage</keyword>
<organism evidence="3 4">
    <name type="scientific">Mycena rosella</name>
    <name type="common">Pink bonnet</name>
    <name type="synonym">Agaricus rosellus</name>
    <dbReference type="NCBI Taxonomy" id="1033263"/>
    <lineage>
        <taxon>Eukaryota</taxon>
        <taxon>Fungi</taxon>
        <taxon>Dikarya</taxon>
        <taxon>Basidiomycota</taxon>
        <taxon>Agaricomycotina</taxon>
        <taxon>Agaricomycetes</taxon>
        <taxon>Agaricomycetidae</taxon>
        <taxon>Agaricales</taxon>
        <taxon>Marasmiineae</taxon>
        <taxon>Mycenaceae</taxon>
        <taxon>Mycena</taxon>
    </lineage>
</organism>
<dbReference type="PANTHER" id="PTHR47642">
    <property type="entry name" value="ATP-DEPENDENT DNA HELICASE"/>
    <property type="match status" value="1"/>
</dbReference>
<protein>
    <recommendedName>
        <fullName evidence="1">ATP-dependent DNA helicase</fullName>
        <ecNumber evidence="1">5.6.2.3</ecNumber>
    </recommendedName>
</protein>
<feature type="non-terminal residue" evidence="3">
    <location>
        <position position="1"/>
    </location>
</feature>
<dbReference type="GO" id="GO:0016787">
    <property type="term" value="F:hydrolase activity"/>
    <property type="evidence" value="ECO:0007669"/>
    <property type="project" value="UniProtKB-KW"/>
</dbReference>
<sequence>VTSVATSFKLNKEQKRAFKLATNHAIAEDPEPLRMYLGGVGGTEKSQVIKALIIFFEERGDSHRFTVLAPTGAAAALLNGSTYHSFLGISDSMDNERHEGIGIKKVSMVSCSAMYTISARLAMALN</sequence>
<name>A0AAD7G064_MYCRO</name>
<evidence type="ECO:0000259" key="2">
    <source>
        <dbReference type="Pfam" id="PF05970"/>
    </source>
</evidence>
<comment type="catalytic activity">
    <reaction evidence="1">
        <text>ATP + H2O = ADP + phosphate + H(+)</text>
        <dbReference type="Rhea" id="RHEA:13065"/>
        <dbReference type="ChEBI" id="CHEBI:15377"/>
        <dbReference type="ChEBI" id="CHEBI:15378"/>
        <dbReference type="ChEBI" id="CHEBI:30616"/>
        <dbReference type="ChEBI" id="CHEBI:43474"/>
        <dbReference type="ChEBI" id="CHEBI:456216"/>
        <dbReference type="EC" id="5.6.2.3"/>
    </reaction>
</comment>
<dbReference type="GO" id="GO:0000723">
    <property type="term" value="P:telomere maintenance"/>
    <property type="evidence" value="ECO:0007669"/>
    <property type="project" value="InterPro"/>
</dbReference>
<dbReference type="Pfam" id="PF05970">
    <property type="entry name" value="PIF1"/>
    <property type="match status" value="1"/>
</dbReference>
<keyword evidence="1" id="KW-0067">ATP-binding</keyword>
<feature type="domain" description="DNA helicase Pif1-like DEAD-box helicase" evidence="2">
    <location>
        <begin position="9"/>
        <end position="98"/>
    </location>
</feature>
<evidence type="ECO:0000313" key="3">
    <source>
        <dbReference type="EMBL" id="KAJ7653445.1"/>
    </source>
</evidence>
<reference evidence="3" key="1">
    <citation type="submission" date="2023-03" db="EMBL/GenBank/DDBJ databases">
        <title>Massive genome expansion in bonnet fungi (Mycena s.s.) driven by repeated elements and novel gene families across ecological guilds.</title>
        <authorList>
            <consortium name="Lawrence Berkeley National Laboratory"/>
            <person name="Harder C.B."/>
            <person name="Miyauchi S."/>
            <person name="Viragh M."/>
            <person name="Kuo A."/>
            <person name="Thoen E."/>
            <person name="Andreopoulos B."/>
            <person name="Lu D."/>
            <person name="Skrede I."/>
            <person name="Drula E."/>
            <person name="Henrissat B."/>
            <person name="Morin E."/>
            <person name="Kohler A."/>
            <person name="Barry K."/>
            <person name="LaButti K."/>
            <person name="Morin E."/>
            <person name="Salamov A."/>
            <person name="Lipzen A."/>
            <person name="Mereny Z."/>
            <person name="Hegedus B."/>
            <person name="Baldrian P."/>
            <person name="Stursova M."/>
            <person name="Weitz H."/>
            <person name="Taylor A."/>
            <person name="Grigoriev I.V."/>
            <person name="Nagy L.G."/>
            <person name="Martin F."/>
            <person name="Kauserud H."/>
        </authorList>
    </citation>
    <scope>NUCLEOTIDE SEQUENCE</scope>
    <source>
        <strain evidence="3">CBHHK067</strain>
    </source>
</reference>
<dbReference type="GO" id="GO:0043139">
    <property type="term" value="F:5'-3' DNA helicase activity"/>
    <property type="evidence" value="ECO:0007669"/>
    <property type="project" value="UniProtKB-EC"/>
</dbReference>
<comment type="caution">
    <text evidence="3">The sequence shown here is derived from an EMBL/GenBank/DDBJ whole genome shotgun (WGS) entry which is preliminary data.</text>
</comment>
<dbReference type="InterPro" id="IPR027417">
    <property type="entry name" value="P-loop_NTPase"/>
</dbReference>
<feature type="non-terminal residue" evidence="3">
    <location>
        <position position="126"/>
    </location>
</feature>
<dbReference type="GO" id="GO:0005524">
    <property type="term" value="F:ATP binding"/>
    <property type="evidence" value="ECO:0007669"/>
    <property type="project" value="UniProtKB-KW"/>
</dbReference>
<dbReference type="InterPro" id="IPR010285">
    <property type="entry name" value="DNA_helicase_pif1-like_DEAD"/>
</dbReference>
<accession>A0AAD7G064</accession>
<dbReference type="Gene3D" id="3.40.50.300">
    <property type="entry name" value="P-loop containing nucleotide triphosphate hydrolases"/>
    <property type="match status" value="1"/>
</dbReference>
<dbReference type="PANTHER" id="PTHR47642:SF5">
    <property type="entry name" value="ATP-DEPENDENT DNA HELICASE"/>
    <property type="match status" value="1"/>
</dbReference>
<dbReference type="SUPFAM" id="SSF52540">
    <property type="entry name" value="P-loop containing nucleoside triphosphate hydrolases"/>
    <property type="match status" value="1"/>
</dbReference>
<dbReference type="AlphaFoldDB" id="A0AAD7G064"/>
<dbReference type="Proteomes" id="UP001221757">
    <property type="component" value="Unassembled WGS sequence"/>
</dbReference>
<keyword evidence="4" id="KW-1185">Reference proteome</keyword>
<dbReference type="EC" id="5.6.2.3" evidence="1"/>
<comment type="cofactor">
    <cofactor evidence="1">
        <name>Mg(2+)</name>
        <dbReference type="ChEBI" id="CHEBI:18420"/>
    </cofactor>
</comment>
<keyword evidence="1" id="KW-0547">Nucleotide-binding</keyword>
<dbReference type="EMBL" id="JARKIE010000335">
    <property type="protein sequence ID" value="KAJ7653445.1"/>
    <property type="molecule type" value="Genomic_DNA"/>
</dbReference>
<gene>
    <name evidence="3" type="ORF">B0H17DRAFT_892768</name>
</gene>
<dbReference type="GO" id="GO:0006281">
    <property type="term" value="P:DNA repair"/>
    <property type="evidence" value="ECO:0007669"/>
    <property type="project" value="UniProtKB-KW"/>
</dbReference>
<keyword evidence="1" id="KW-0378">Hydrolase</keyword>
<keyword evidence="1" id="KW-0234">DNA repair</keyword>
<keyword evidence="1" id="KW-0233">DNA recombination</keyword>
<evidence type="ECO:0000313" key="4">
    <source>
        <dbReference type="Proteomes" id="UP001221757"/>
    </source>
</evidence>